<feature type="transmembrane region" description="Helical" evidence="6">
    <location>
        <begin position="235"/>
        <end position="256"/>
    </location>
</feature>
<accession>A0A2H0RF01</accession>
<feature type="transmembrane region" description="Helical" evidence="6">
    <location>
        <begin position="12"/>
        <end position="32"/>
    </location>
</feature>
<dbReference type="GO" id="GO:0016020">
    <property type="term" value="C:membrane"/>
    <property type="evidence" value="ECO:0007669"/>
    <property type="project" value="UniProtKB-SubCell"/>
</dbReference>
<sequence>MIGSSSHFTHHTQLSFFYAFVVAASVLTFFIFQPYISTLIVAASIAVAAMPLYSWLHFRLRTTSNWPAAFLATLILLLLIAGPVSFFAVTAVEEARVVYVDVRAGEDTILGPLAGGVEELFKKLNPRADFDLEALVSSGASWLFEHSATIFSGAATISFHILLALVAIFFVFLRGTAMEKSILALSPLDDSYDLEVLDKLRRAVISIVRGALLIALIQGVLAGLGFLIFGVPNPAFWGSIAVVSALLPGIGTALVLAPAILYLFLTGSVGAAVGLLVWGVIVVGLVDNIFLPRLLSHGIRLHPMILLLAVIGGINFFGLSGFILGPLTVSLLVALLDLYPLITRGKMPTHAAHT</sequence>
<evidence type="ECO:0000256" key="5">
    <source>
        <dbReference type="ARBA" id="ARBA00023136"/>
    </source>
</evidence>
<dbReference type="PANTHER" id="PTHR21716:SF4">
    <property type="entry name" value="TRANSMEMBRANE PROTEIN 245"/>
    <property type="match status" value="1"/>
</dbReference>
<feature type="transmembrane region" description="Helical" evidence="6">
    <location>
        <begin position="68"/>
        <end position="89"/>
    </location>
</feature>
<feature type="transmembrane region" description="Helical" evidence="6">
    <location>
        <begin position="263"/>
        <end position="286"/>
    </location>
</feature>
<comment type="caution">
    <text evidence="7">The sequence shown here is derived from an EMBL/GenBank/DDBJ whole genome shotgun (WGS) entry which is preliminary data.</text>
</comment>
<proteinExistence type="inferred from homology"/>
<feature type="transmembrane region" description="Helical" evidence="6">
    <location>
        <begin position="306"/>
        <end position="339"/>
    </location>
</feature>
<dbReference type="AlphaFoldDB" id="A0A2H0RF01"/>
<evidence type="ECO:0000256" key="6">
    <source>
        <dbReference type="SAM" id="Phobius"/>
    </source>
</evidence>
<dbReference type="Proteomes" id="UP000228767">
    <property type="component" value="Unassembled WGS sequence"/>
</dbReference>
<feature type="transmembrane region" description="Helical" evidence="6">
    <location>
        <begin position="38"/>
        <end position="56"/>
    </location>
</feature>
<dbReference type="Pfam" id="PF01594">
    <property type="entry name" value="AI-2E_transport"/>
    <property type="match status" value="1"/>
</dbReference>
<evidence type="ECO:0000256" key="4">
    <source>
        <dbReference type="ARBA" id="ARBA00022989"/>
    </source>
</evidence>
<organism evidence="7 8">
    <name type="scientific">Candidatus Vogelbacteria bacterium CG10_big_fil_rev_8_21_14_0_10_51_16</name>
    <dbReference type="NCBI Taxonomy" id="1975045"/>
    <lineage>
        <taxon>Bacteria</taxon>
        <taxon>Candidatus Vogeliibacteriota</taxon>
    </lineage>
</organism>
<feature type="transmembrane region" description="Helical" evidence="6">
    <location>
        <begin position="207"/>
        <end position="229"/>
    </location>
</feature>
<keyword evidence="5 6" id="KW-0472">Membrane</keyword>
<comment type="subcellular location">
    <subcellularLocation>
        <location evidence="1">Membrane</location>
        <topology evidence="1">Multi-pass membrane protein</topology>
    </subcellularLocation>
</comment>
<protein>
    <recommendedName>
        <fullName evidence="9">AI-2E family transporter</fullName>
    </recommendedName>
</protein>
<gene>
    <name evidence="7" type="ORF">COV10_01520</name>
</gene>
<keyword evidence="4 6" id="KW-1133">Transmembrane helix</keyword>
<evidence type="ECO:0008006" key="9">
    <source>
        <dbReference type="Google" id="ProtNLM"/>
    </source>
</evidence>
<evidence type="ECO:0000256" key="3">
    <source>
        <dbReference type="ARBA" id="ARBA00022692"/>
    </source>
</evidence>
<dbReference type="InterPro" id="IPR002549">
    <property type="entry name" value="AI-2E-like"/>
</dbReference>
<evidence type="ECO:0000256" key="1">
    <source>
        <dbReference type="ARBA" id="ARBA00004141"/>
    </source>
</evidence>
<dbReference type="EMBL" id="PCYI01000008">
    <property type="protein sequence ID" value="PIR45037.1"/>
    <property type="molecule type" value="Genomic_DNA"/>
</dbReference>
<evidence type="ECO:0000313" key="8">
    <source>
        <dbReference type="Proteomes" id="UP000228767"/>
    </source>
</evidence>
<name>A0A2H0RF01_9BACT</name>
<feature type="transmembrane region" description="Helical" evidence="6">
    <location>
        <begin position="150"/>
        <end position="173"/>
    </location>
</feature>
<reference evidence="7 8" key="1">
    <citation type="submission" date="2017-09" db="EMBL/GenBank/DDBJ databases">
        <title>Depth-based differentiation of microbial function through sediment-hosted aquifers and enrichment of novel symbionts in the deep terrestrial subsurface.</title>
        <authorList>
            <person name="Probst A.J."/>
            <person name="Ladd B."/>
            <person name="Jarett J.K."/>
            <person name="Geller-Mcgrath D.E."/>
            <person name="Sieber C.M."/>
            <person name="Emerson J.B."/>
            <person name="Anantharaman K."/>
            <person name="Thomas B.C."/>
            <person name="Malmstrom R."/>
            <person name="Stieglmeier M."/>
            <person name="Klingl A."/>
            <person name="Woyke T."/>
            <person name="Ryan C.M."/>
            <person name="Banfield J.F."/>
        </authorList>
    </citation>
    <scope>NUCLEOTIDE SEQUENCE [LARGE SCALE GENOMIC DNA]</scope>
    <source>
        <strain evidence="7">CG10_big_fil_rev_8_21_14_0_10_51_16</strain>
    </source>
</reference>
<keyword evidence="3 6" id="KW-0812">Transmembrane</keyword>
<evidence type="ECO:0000313" key="7">
    <source>
        <dbReference type="EMBL" id="PIR45037.1"/>
    </source>
</evidence>
<evidence type="ECO:0000256" key="2">
    <source>
        <dbReference type="ARBA" id="ARBA00009773"/>
    </source>
</evidence>
<dbReference type="PANTHER" id="PTHR21716">
    <property type="entry name" value="TRANSMEMBRANE PROTEIN"/>
    <property type="match status" value="1"/>
</dbReference>
<comment type="similarity">
    <text evidence="2">Belongs to the autoinducer-2 exporter (AI-2E) (TC 2.A.86) family.</text>
</comment>